<evidence type="ECO:0000256" key="2">
    <source>
        <dbReference type="SAM" id="MobiDB-lite"/>
    </source>
</evidence>
<name>A0A1H0WJS8_9ACTN</name>
<organism evidence="3 4">
    <name type="scientific">Actinopolyspora xinjiangensis</name>
    <dbReference type="NCBI Taxonomy" id="405564"/>
    <lineage>
        <taxon>Bacteria</taxon>
        <taxon>Bacillati</taxon>
        <taxon>Actinomycetota</taxon>
        <taxon>Actinomycetes</taxon>
        <taxon>Actinopolysporales</taxon>
        <taxon>Actinopolysporaceae</taxon>
        <taxon>Actinopolyspora</taxon>
    </lineage>
</organism>
<sequence>MGASGEHSSGAHKSQSGGGGRASEGRRSSPHTIAAIAAKRRETAEELVATLQRDGEVVIEDASTEQRDDLRRVIDFAKRHGLVAANQRIEKSQWRRRGIRVRLISGPQANSKPMSNVTRIKVPISVEEWHPLLAALSQPGDVLGVSEDSLPRAMRIMHAMLVETEKRGYEAGWSDDTSQGVEIRIDGFAQTVTIEEELVKQDVVPGAAELEKTELYDWQRIRPEVKKMPSGKLVMRVSGTWRFGAQQRWTDRKRWSLEDRLGDVLAAVEDMASEKAERKRANEEEVAARQRAWEDAMAAARGAFLRDNRVKALTKQLDGWEQADRIRAFVLAARRKGQADNAWLEWAESYADEIDPLTGPVEAPDDVEPKSEDLRPYLGRWSPYGPGRR</sequence>
<evidence type="ECO:0000313" key="4">
    <source>
        <dbReference type="Proteomes" id="UP000199497"/>
    </source>
</evidence>
<reference evidence="4" key="1">
    <citation type="submission" date="2016-10" db="EMBL/GenBank/DDBJ databases">
        <authorList>
            <person name="Varghese N."/>
            <person name="Submissions S."/>
        </authorList>
    </citation>
    <scope>NUCLEOTIDE SEQUENCE [LARGE SCALE GENOMIC DNA]</scope>
    <source>
        <strain evidence="4">DSM 46732</strain>
    </source>
</reference>
<feature type="coiled-coil region" evidence="1">
    <location>
        <begin position="264"/>
        <end position="291"/>
    </location>
</feature>
<evidence type="ECO:0000256" key="1">
    <source>
        <dbReference type="SAM" id="Coils"/>
    </source>
</evidence>
<dbReference type="AlphaFoldDB" id="A0A1H0WJS8"/>
<keyword evidence="4" id="KW-1185">Reference proteome</keyword>
<dbReference type="Proteomes" id="UP000199497">
    <property type="component" value="Unassembled WGS sequence"/>
</dbReference>
<evidence type="ECO:0000313" key="3">
    <source>
        <dbReference type="EMBL" id="SDP90853.1"/>
    </source>
</evidence>
<proteinExistence type="predicted"/>
<feature type="region of interest" description="Disordered" evidence="2">
    <location>
        <begin position="355"/>
        <end position="389"/>
    </location>
</feature>
<gene>
    <name evidence="3" type="ORF">SAMN04487905_112186</name>
</gene>
<accession>A0A1H0WJS8</accession>
<keyword evidence="1" id="KW-0175">Coiled coil</keyword>
<protein>
    <submittedName>
        <fullName evidence="3">Uncharacterized protein</fullName>
    </submittedName>
</protein>
<feature type="region of interest" description="Disordered" evidence="2">
    <location>
        <begin position="1"/>
        <end position="34"/>
    </location>
</feature>
<dbReference type="EMBL" id="FNJR01000012">
    <property type="protein sequence ID" value="SDP90853.1"/>
    <property type="molecule type" value="Genomic_DNA"/>
</dbReference>